<dbReference type="Proteomes" id="UP000013989">
    <property type="component" value="Unassembled WGS sequence"/>
</dbReference>
<organism evidence="1 2">
    <name type="scientific">Bacillus cereus ISP2954</name>
    <dbReference type="NCBI Taxonomy" id="1053215"/>
    <lineage>
        <taxon>Bacteria</taxon>
        <taxon>Bacillati</taxon>
        <taxon>Bacillota</taxon>
        <taxon>Bacilli</taxon>
        <taxon>Bacillales</taxon>
        <taxon>Bacillaceae</taxon>
        <taxon>Bacillus</taxon>
        <taxon>Bacillus cereus group</taxon>
    </lineage>
</organism>
<protein>
    <submittedName>
        <fullName evidence="1">Uncharacterized protein</fullName>
    </submittedName>
</protein>
<sequence>MVIDPPEPYKHKNGTVVHLMEVNPNDWYCWAKFPDGYIKPVSEDVFFRDFEPLKRAASKS</sequence>
<dbReference type="RefSeq" id="WP_000234108.1">
    <property type="nucleotide sequence ID" value="NZ_KB976784.1"/>
</dbReference>
<comment type="caution">
    <text evidence="1">The sequence shown here is derived from an EMBL/GenBank/DDBJ whole genome shotgun (WGS) entry which is preliminary data.</text>
</comment>
<evidence type="ECO:0000313" key="1">
    <source>
        <dbReference type="EMBL" id="EOP74931.1"/>
    </source>
</evidence>
<proteinExistence type="predicted"/>
<reference evidence="1 2" key="1">
    <citation type="submission" date="2012-12" db="EMBL/GenBank/DDBJ databases">
        <title>The Genome Sequence of Bacillus cereus ISP2954.</title>
        <authorList>
            <consortium name="The Broad Institute Genome Sequencing Platform"/>
            <consortium name="The Broad Institute Genome Sequencing Center for Infectious Disease"/>
            <person name="Feldgarden M."/>
            <person name="Van der Auwera G.A."/>
            <person name="Mahillon J."/>
            <person name="Duprez V."/>
            <person name="Timmery S."/>
            <person name="Mattelet C."/>
            <person name="Dierick K."/>
            <person name="Sun M."/>
            <person name="Yu Z."/>
            <person name="Zhu L."/>
            <person name="Hu X."/>
            <person name="Shank E.B."/>
            <person name="Swiecicka I."/>
            <person name="Hansen B.M."/>
            <person name="Andrup L."/>
            <person name="Walker B."/>
            <person name="Young S.K."/>
            <person name="Zeng Q."/>
            <person name="Gargeya S."/>
            <person name="Fitzgerald M."/>
            <person name="Haas B."/>
            <person name="Abouelleil A."/>
            <person name="Alvarado L."/>
            <person name="Arachchi H.M."/>
            <person name="Berlin A.M."/>
            <person name="Chapman S.B."/>
            <person name="Dewar J."/>
            <person name="Goldberg J."/>
            <person name="Griggs A."/>
            <person name="Gujja S."/>
            <person name="Hansen M."/>
            <person name="Howarth C."/>
            <person name="Imamovic A."/>
            <person name="Larimer J."/>
            <person name="McCowan C."/>
            <person name="Murphy C."/>
            <person name="Neiman D."/>
            <person name="Pearson M."/>
            <person name="Priest M."/>
            <person name="Roberts A."/>
            <person name="Saif S."/>
            <person name="Shea T."/>
            <person name="Sisk P."/>
            <person name="Sykes S."/>
            <person name="Wortman J."/>
            <person name="Nusbaum C."/>
            <person name="Birren B."/>
        </authorList>
    </citation>
    <scope>NUCLEOTIDE SEQUENCE [LARGE SCALE GENOMIC DNA]</scope>
    <source>
        <strain evidence="1 2">ISP2954</strain>
    </source>
</reference>
<accession>A0A9W5VHT4</accession>
<name>A0A9W5VHT4_BACCE</name>
<gene>
    <name evidence="1" type="ORF">IGU_06156</name>
</gene>
<dbReference type="EMBL" id="AHEJ01000007">
    <property type="protein sequence ID" value="EOP74931.1"/>
    <property type="molecule type" value="Genomic_DNA"/>
</dbReference>
<dbReference type="AlphaFoldDB" id="A0A9W5VHT4"/>
<evidence type="ECO:0000313" key="2">
    <source>
        <dbReference type="Proteomes" id="UP000013989"/>
    </source>
</evidence>